<dbReference type="PATRIC" id="fig|1096930.3.peg.3385"/>
<evidence type="ECO:0000313" key="2">
    <source>
        <dbReference type="Proteomes" id="UP000015527"/>
    </source>
</evidence>
<gene>
    <name evidence="1" type="ORF">L284_17060</name>
</gene>
<dbReference type="AlphaFoldDB" id="T0HBM7"/>
<comment type="caution">
    <text evidence="1">The sequence shown here is derived from an EMBL/GenBank/DDBJ whole genome shotgun (WGS) entry which is preliminary data.</text>
</comment>
<accession>T0HBM7</accession>
<dbReference type="Proteomes" id="UP000015527">
    <property type="component" value="Unassembled WGS sequence"/>
</dbReference>
<proteinExistence type="predicted"/>
<dbReference type="RefSeq" id="WP_021235203.1">
    <property type="nucleotide sequence ID" value="NZ_ATHL01000110.1"/>
</dbReference>
<keyword evidence="2" id="KW-1185">Reference proteome</keyword>
<evidence type="ECO:0000313" key="1">
    <source>
        <dbReference type="EMBL" id="EQB10402.1"/>
    </source>
</evidence>
<dbReference type="EMBL" id="ATHL01000110">
    <property type="protein sequence ID" value="EQB10402.1"/>
    <property type="molecule type" value="Genomic_DNA"/>
</dbReference>
<name>T0HBM7_9SPHN</name>
<reference evidence="1 2" key="1">
    <citation type="journal article" date="2013" name="Genome Announc.">
        <title>Genome Sequence of Novosphingobium lindaniclasticum LE124T, Isolated from a Hexachlorocyclohexane Dumpsite.</title>
        <authorList>
            <person name="Saxena A."/>
            <person name="Nayyar N."/>
            <person name="Sangwan N."/>
            <person name="Kumari R."/>
            <person name="Khurana J.P."/>
            <person name="Lal R."/>
        </authorList>
    </citation>
    <scope>NUCLEOTIDE SEQUENCE [LARGE SCALE GENOMIC DNA]</scope>
    <source>
        <strain evidence="1 2">LE124</strain>
    </source>
</reference>
<organism evidence="1 2">
    <name type="scientific">Novosphingobium lindaniclasticum LE124</name>
    <dbReference type="NCBI Taxonomy" id="1096930"/>
    <lineage>
        <taxon>Bacteria</taxon>
        <taxon>Pseudomonadati</taxon>
        <taxon>Pseudomonadota</taxon>
        <taxon>Alphaproteobacteria</taxon>
        <taxon>Sphingomonadales</taxon>
        <taxon>Sphingomonadaceae</taxon>
        <taxon>Novosphingobium</taxon>
    </lineage>
</organism>
<protein>
    <submittedName>
        <fullName evidence="1">Uncharacterized protein</fullName>
    </submittedName>
</protein>
<sequence>MIARFRALALTTLIAITASLIALRDRLTEHLPVSIDRTVGGLDTIIAKLERAERQQRAIADAEVQVQEASYDREDAALVAAERAGRIRERVKALLA</sequence>